<dbReference type="AlphaFoldDB" id="A0A1C0AB22"/>
<dbReference type="NCBIfam" id="TIGR01727">
    <property type="entry name" value="oligo_HPY"/>
    <property type="match status" value="1"/>
</dbReference>
<reference evidence="7" key="1">
    <citation type="submission" date="2016-07" db="EMBL/GenBank/DDBJ databases">
        <authorList>
            <person name="Florea S."/>
            <person name="Webb J.S."/>
            <person name="Jaromczyk J."/>
            <person name="Schardl C.L."/>
        </authorList>
    </citation>
    <scope>NUCLEOTIDE SEQUENCE [LARGE SCALE GENOMIC DNA]</scope>
    <source>
        <strain evidence="7">Z6</strain>
    </source>
</reference>
<comment type="caution">
    <text evidence="6">The sequence shown here is derived from an EMBL/GenBank/DDBJ whole genome shotgun (WGS) entry which is preliminary data.</text>
</comment>
<evidence type="ECO:0000256" key="4">
    <source>
        <dbReference type="ARBA" id="ARBA00022840"/>
    </source>
</evidence>
<evidence type="ECO:0000259" key="5">
    <source>
        <dbReference type="PROSITE" id="PS50893"/>
    </source>
</evidence>
<dbReference type="InterPro" id="IPR003593">
    <property type="entry name" value="AAA+_ATPase"/>
</dbReference>
<dbReference type="SUPFAM" id="SSF52540">
    <property type="entry name" value="P-loop containing nucleoside triphosphate hydrolases"/>
    <property type="match status" value="1"/>
</dbReference>
<dbReference type="Pfam" id="PF08352">
    <property type="entry name" value="oligo_HPY"/>
    <property type="match status" value="1"/>
</dbReference>
<dbReference type="InterPro" id="IPR013563">
    <property type="entry name" value="Oligopep_ABC_C"/>
</dbReference>
<reference evidence="6 7" key="2">
    <citation type="submission" date="2016-08" db="EMBL/GenBank/DDBJ databases">
        <title>Orenia metallireducens sp. nov. strain Z6, a Novel Metal-reducing Firmicute from the Deep Subsurface.</title>
        <authorList>
            <person name="Maxim B.I."/>
            <person name="Kenneth K."/>
            <person name="Flynn T.M."/>
            <person name="Oloughlin E.J."/>
            <person name="Locke R.A."/>
            <person name="Weber J.R."/>
            <person name="Egan S.M."/>
            <person name="Mackie R.I."/>
            <person name="Cann I.K."/>
        </authorList>
    </citation>
    <scope>NUCLEOTIDE SEQUENCE [LARGE SCALE GENOMIC DNA]</scope>
    <source>
        <strain evidence="6 7">Z6</strain>
    </source>
</reference>
<keyword evidence="7" id="KW-1185">Reference proteome</keyword>
<dbReference type="PANTHER" id="PTHR43776:SF7">
    <property type="entry name" value="D,D-DIPEPTIDE TRANSPORT ATP-BINDING PROTEIN DDPF-RELATED"/>
    <property type="match status" value="1"/>
</dbReference>
<feature type="domain" description="ABC transporter" evidence="5">
    <location>
        <begin position="6"/>
        <end position="256"/>
    </location>
</feature>
<dbReference type="FunFam" id="3.40.50.300:FF:000016">
    <property type="entry name" value="Oligopeptide ABC transporter ATP-binding component"/>
    <property type="match status" value="1"/>
</dbReference>
<evidence type="ECO:0000256" key="3">
    <source>
        <dbReference type="ARBA" id="ARBA00022741"/>
    </source>
</evidence>
<comment type="similarity">
    <text evidence="1">Belongs to the ABC transporter superfamily.</text>
</comment>
<dbReference type="Gene3D" id="3.40.50.300">
    <property type="entry name" value="P-loop containing nucleotide triphosphate hydrolases"/>
    <property type="match status" value="1"/>
</dbReference>
<dbReference type="SMART" id="SM00382">
    <property type="entry name" value="AAA"/>
    <property type="match status" value="1"/>
</dbReference>
<evidence type="ECO:0000256" key="2">
    <source>
        <dbReference type="ARBA" id="ARBA00022448"/>
    </source>
</evidence>
<dbReference type="GO" id="GO:0055085">
    <property type="term" value="P:transmembrane transport"/>
    <property type="evidence" value="ECO:0007669"/>
    <property type="project" value="UniProtKB-ARBA"/>
</dbReference>
<dbReference type="Proteomes" id="UP000093514">
    <property type="component" value="Unassembled WGS sequence"/>
</dbReference>
<evidence type="ECO:0000313" key="7">
    <source>
        <dbReference type="Proteomes" id="UP000093514"/>
    </source>
</evidence>
<dbReference type="InterPro" id="IPR027417">
    <property type="entry name" value="P-loop_NTPase"/>
</dbReference>
<dbReference type="OrthoDB" id="41661at2"/>
<dbReference type="PROSITE" id="PS00211">
    <property type="entry name" value="ABC_TRANSPORTER_1"/>
    <property type="match status" value="1"/>
</dbReference>
<dbReference type="InterPro" id="IPR050319">
    <property type="entry name" value="ABC_transp_ATP-bind"/>
</dbReference>
<accession>A0A1C0AB22</accession>
<dbReference type="CDD" id="cd03257">
    <property type="entry name" value="ABC_NikE_OppD_transporters"/>
    <property type="match status" value="1"/>
</dbReference>
<dbReference type="PANTHER" id="PTHR43776">
    <property type="entry name" value="TRANSPORT ATP-BINDING PROTEIN"/>
    <property type="match status" value="1"/>
</dbReference>
<organism evidence="6 7">
    <name type="scientific">Orenia metallireducens</name>
    <dbReference type="NCBI Taxonomy" id="1413210"/>
    <lineage>
        <taxon>Bacteria</taxon>
        <taxon>Bacillati</taxon>
        <taxon>Bacillota</taxon>
        <taxon>Clostridia</taxon>
        <taxon>Halanaerobiales</taxon>
        <taxon>Halobacteroidaceae</taxon>
        <taxon>Orenia</taxon>
    </lineage>
</organism>
<dbReference type="RefSeq" id="WP_068715428.1">
    <property type="nucleotide sequence ID" value="NZ_LWDV01000007.1"/>
</dbReference>
<dbReference type="NCBIfam" id="NF008453">
    <property type="entry name" value="PRK11308.1"/>
    <property type="match status" value="1"/>
</dbReference>
<keyword evidence="3" id="KW-0547">Nucleotide-binding</keyword>
<gene>
    <name evidence="6" type="ORF">U472_03110</name>
</gene>
<dbReference type="InterPro" id="IPR003439">
    <property type="entry name" value="ABC_transporter-like_ATP-bd"/>
</dbReference>
<name>A0A1C0AB22_9FIRM</name>
<evidence type="ECO:0000256" key="1">
    <source>
        <dbReference type="ARBA" id="ARBA00005417"/>
    </source>
</evidence>
<dbReference type="PROSITE" id="PS50893">
    <property type="entry name" value="ABC_TRANSPORTER_2"/>
    <property type="match status" value="1"/>
</dbReference>
<keyword evidence="2" id="KW-0813">Transport</keyword>
<evidence type="ECO:0000313" key="6">
    <source>
        <dbReference type="EMBL" id="OCL27561.1"/>
    </source>
</evidence>
<dbReference type="GO" id="GO:0016887">
    <property type="term" value="F:ATP hydrolysis activity"/>
    <property type="evidence" value="ECO:0007669"/>
    <property type="project" value="InterPro"/>
</dbReference>
<dbReference type="GO" id="GO:0005524">
    <property type="term" value="F:ATP binding"/>
    <property type="evidence" value="ECO:0007669"/>
    <property type="project" value="UniProtKB-KW"/>
</dbReference>
<protein>
    <submittedName>
        <fullName evidence="6">Peptide ABC transporter substrate-binding protein</fullName>
    </submittedName>
</protein>
<dbReference type="EMBL" id="LWDV01000007">
    <property type="protein sequence ID" value="OCL27561.1"/>
    <property type="molecule type" value="Genomic_DNA"/>
</dbReference>
<dbReference type="GO" id="GO:0015833">
    <property type="term" value="P:peptide transport"/>
    <property type="evidence" value="ECO:0007669"/>
    <property type="project" value="InterPro"/>
</dbReference>
<sequence length="324" mass="36289">MSDTILEVKNLKKHFPIKGGIFGKVVNSVKAVDGLNFEVKRGETLGLVGESGCGKSTTGRLLLRLLEATEGEVIFEGQNILDLDKKEMRDLRREMQMIFQDPYASLNPRMTVGEIIAEPMKIHGIGTPKDREKKVKDLLDRVGLQPNYAKRYPHEFSGGQRQRVGIARALAVDPKIIVCDEPVSALDVSVQAQVVNLMQDLQEELGLTYIFIAHDLSVVRHISDRVAVMYLGRMVELADKDELYNNPKHPYTKALLSAIPIPDPEKTREKIILEGDVPSPINPPSGCSFHTRCPFAKDRCKTEVPKFEEKVDGHFTACHYSDEI</sequence>
<dbReference type="Pfam" id="PF00005">
    <property type="entry name" value="ABC_tran"/>
    <property type="match status" value="1"/>
</dbReference>
<proteinExistence type="inferred from homology"/>
<dbReference type="InterPro" id="IPR017871">
    <property type="entry name" value="ABC_transporter-like_CS"/>
</dbReference>
<keyword evidence="4" id="KW-0067">ATP-binding</keyword>